<keyword evidence="2" id="KW-1185">Reference proteome</keyword>
<dbReference type="RefSeq" id="XP_040794845.1">
    <property type="nucleotide sequence ID" value="XM_040948730.1"/>
</dbReference>
<evidence type="ECO:0000313" key="2">
    <source>
        <dbReference type="Proteomes" id="UP000249789"/>
    </source>
</evidence>
<dbReference type="EMBL" id="KZ824754">
    <property type="protein sequence ID" value="RAK70833.1"/>
    <property type="molecule type" value="Genomic_DNA"/>
</dbReference>
<dbReference type="Proteomes" id="UP000249789">
    <property type="component" value="Unassembled WGS sequence"/>
</dbReference>
<dbReference type="AlphaFoldDB" id="A0A8G1VT91"/>
<organism evidence="1 2">
    <name type="scientific">Aspergillus fijiensis CBS 313.89</name>
    <dbReference type="NCBI Taxonomy" id="1448319"/>
    <lineage>
        <taxon>Eukaryota</taxon>
        <taxon>Fungi</taxon>
        <taxon>Dikarya</taxon>
        <taxon>Ascomycota</taxon>
        <taxon>Pezizomycotina</taxon>
        <taxon>Eurotiomycetes</taxon>
        <taxon>Eurotiomycetidae</taxon>
        <taxon>Eurotiales</taxon>
        <taxon>Aspergillaceae</taxon>
        <taxon>Aspergillus</taxon>
    </lineage>
</organism>
<accession>A0A8G1VT91</accession>
<sequence>MVESSSSLLSTNFLSPRSSLFFDAGGQPKGSSLKFRAISHPRANELSLLPVVRFTYSRFAPLLGSKCSPAASGLLLQLLRKEKHRLQTEARGLSISLRSSSLLVPTLLPSLQQNRGYIKSPLLLATFFFLLPFLHHDFIHLLISSSAYLHTCSALTGNT</sequence>
<dbReference type="GeneID" id="63866063"/>
<proteinExistence type="predicted"/>
<gene>
    <name evidence="1" type="ORF">BO72DRAFT_49789</name>
</gene>
<evidence type="ECO:0000313" key="1">
    <source>
        <dbReference type="EMBL" id="RAK70833.1"/>
    </source>
</evidence>
<protein>
    <submittedName>
        <fullName evidence="1">Uncharacterized protein</fullName>
    </submittedName>
</protein>
<dbReference type="VEuPathDB" id="FungiDB:BO72DRAFT_49789"/>
<name>A0A8G1VT91_9EURO</name>
<reference evidence="1 2" key="1">
    <citation type="submission" date="2018-02" db="EMBL/GenBank/DDBJ databases">
        <title>The genomes of Aspergillus section Nigri reveals drivers in fungal speciation.</title>
        <authorList>
            <consortium name="DOE Joint Genome Institute"/>
            <person name="Vesth T.C."/>
            <person name="Nybo J."/>
            <person name="Theobald S."/>
            <person name="Brandl J."/>
            <person name="Frisvad J.C."/>
            <person name="Nielsen K.F."/>
            <person name="Lyhne E.K."/>
            <person name="Kogle M.E."/>
            <person name="Kuo A."/>
            <person name="Riley R."/>
            <person name="Clum A."/>
            <person name="Nolan M."/>
            <person name="Lipzen A."/>
            <person name="Salamov A."/>
            <person name="Henrissat B."/>
            <person name="Wiebenga A."/>
            <person name="De vries R.P."/>
            <person name="Grigoriev I.V."/>
            <person name="Mortensen U.H."/>
            <person name="Andersen M.R."/>
            <person name="Baker S.E."/>
        </authorList>
    </citation>
    <scope>NUCLEOTIDE SEQUENCE [LARGE SCALE GENOMIC DNA]</scope>
    <source>
        <strain evidence="1 2">CBS 313.89</strain>
    </source>
</reference>